<keyword evidence="4" id="KW-0862">Zinc</keyword>
<dbReference type="Pfam" id="PF05853">
    <property type="entry name" value="BKACE"/>
    <property type="match status" value="1"/>
</dbReference>
<reference evidence="5 6" key="1">
    <citation type="submission" date="2016-12" db="EMBL/GenBank/DDBJ databases">
        <authorList>
            <person name="Song W.-J."/>
            <person name="Kurnit D.M."/>
        </authorList>
    </citation>
    <scope>NUCLEOTIDE SEQUENCE [LARGE SCALE GENOMIC DNA]</scope>
    <source>
        <strain evidence="5 6">DSM 19599</strain>
    </source>
</reference>
<evidence type="ECO:0000256" key="2">
    <source>
        <dbReference type="ARBA" id="ARBA00022679"/>
    </source>
</evidence>
<name>A0A1M7ZLG4_9HYPH</name>
<accession>A0A1M7ZLG4</accession>
<keyword evidence="3" id="KW-0479">Metal-binding</keyword>
<proteinExistence type="predicted"/>
<dbReference type="OrthoDB" id="9805277at2"/>
<evidence type="ECO:0000313" key="6">
    <source>
        <dbReference type="Proteomes" id="UP000186406"/>
    </source>
</evidence>
<keyword evidence="2" id="KW-0808">Transferase</keyword>
<evidence type="ECO:0000256" key="1">
    <source>
        <dbReference type="ARBA" id="ARBA00001947"/>
    </source>
</evidence>
<keyword evidence="6" id="KW-1185">Reference proteome</keyword>
<organism evidence="5 6">
    <name type="scientific">Pseudoxanthobacter soli DSM 19599</name>
    <dbReference type="NCBI Taxonomy" id="1123029"/>
    <lineage>
        <taxon>Bacteria</taxon>
        <taxon>Pseudomonadati</taxon>
        <taxon>Pseudomonadota</taxon>
        <taxon>Alphaproteobacteria</taxon>
        <taxon>Hyphomicrobiales</taxon>
        <taxon>Segnochrobactraceae</taxon>
        <taxon>Pseudoxanthobacter</taxon>
    </lineage>
</organism>
<dbReference type="InterPro" id="IPR013785">
    <property type="entry name" value="Aldolase_TIM"/>
</dbReference>
<dbReference type="AlphaFoldDB" id="A0A1M7ZLG4"/>
<dbReference type="PANTHER" id="PTHR37418">
    <property type="entry name" value="3-KETO-5-AMINOHEXANOATE CLEAVAGE ENZYME-RELATED"/>
    <property type="match status" value="1"/>
</dbReference>
<comment type="cofactor">
    <cofactor evidence="1">
        <name>Zn(2+)</name>
        <dbReference type="ChEBI" id="CHEBI:29105"/>
    </cofactor>
</comment>
<protein>
    <submittedName>
        <fullName evidence="5">Uncharacterized conserved protein, DUF849 family</fullName>
    </submittedName>
</protein>
<evidence type="ECO:0000256" key="3">
    <source>
        <dbReference type="ARBA" id="ARBA00022723"/>
    </source>
</evidence>
<dbReference type="PANTHER" id="PTHR37418:SF2">
    <property type="entry name" value="3-KETO-5-AMINOHEXANOATE CLEAVAGE ENZYME"/>
    <property type="match status" value="1"/>
</dbReference>
<dbReference type="GO" id="GO:0046872">
    <property type="term" value="F:metal ion binding"/>
    <property type="evidence" value="ECO:0007669"/>
    <property type="project" value="UniProtKB-KW"/>
</dbReference>
<evidence type="ECO:0000313" key="5">
    <source>
        <dbReference type="EMBL" id="SHO65743.1"/>
    </source>
</evidence>
<dbReference type="GO" id="GO:0043720">
    <property type="term" value="F:3-keto-5-aminohexanoate cleavage activity"/>
    <property type="evidence" value="ECO:0007669"/>
    <property type="project" value="InterPro"/>
</dbReference>
<dbReference type="Proteomes" id="UP000186406">
    <property type="component" value="Unassembled WGS sequence"/>
</dbReference>
<evidence type="ECO:0000256" key="4">
    <source>
        <dbReference type="ARBA" id="ARBA00022833"/>
    </source>
</evidence>
<sequence>MSATAAQSLSGQSLSGKVIITCACTGAIHTPTMSPYLPITPEQIAADALGAAEAGAAILHLHARNPENGKPDQTPEAFARFLPTVKQGTNAVINITTGGSPYMKVEERVLPAATFKPEVASLNMGSINFGLYHLVQKYDRFKFDWEKPHLEATKDLVFRNSFKDIEYILETCYDNGTRFEFECYDIAHLYNLAHFADRGLVKPPFFVQSVFGLLGGIGTHPEDVMHMKRTADRLFGDQFRWSVLGAGASQLRIATMSAAMGGNVRVGLEDSLWAGKGKLATSSADQVRMARQVIEGLGLQVATPDEARAILSLKGGDQVNF</sequence>
<dbReference type="EMBL" id="FRXO01000004">
    <property type="protein sequence ID" value="SHO65743.1"/>
    <property type="molecule type" value="Genomic_DNA"/>
</dbReference>
<gene>
    <name evidence="5" type="ORF">SAMN02745172_02389</name>
</gene>
<dbReference type="Gene3D" id="3.20.20.70">
    <property type="entry name" value="Aldolase class I"/>
    <property type="match status" value="1"/>
</dbReference>
<dbReference type="InterPro" id="IPR008567">
    <property type="entry name" value="BKACE"/>
</dbReference>
<dbReference type="STRING" id="1123029.SAMN02745172_02389"/>
<dbReference type="RefSeq" id="WP_073628858.1">
    <property type="nucleotide sequence ID" value="NZ_FRXO01000004.1"/>
</dbReference>